<dbReference type="Proteomes" id="UP000617340">
    <property type="component" value="Unassembled WGS sequence"/>
</dbReference>
<organism evidence="2 3">
    <name type="scientific">Vespula germanica</name>
    <name type="common">German yellow jacket</name>
    <name type="synonym">Paravespula germanica</name>
    <dbReference type="NCBI Taxonomy" id="30212"/>
    <lineage>
        <taxon>Eukaryota</taxon>
        <taxon>Metazoa</taxon>
        <taxon>Ecdysozoa</taxon>
        <taxon>Arthropoda</taxon>
        <taxon>Hexapoda</taxon>
        <taxon>Insecta</taxon>
        <taxon>Pterygota</taxon>
        <taxon>Neoptera</taxon>
        <taxon>Endopterygota</taxon>
        <taxon>Hymenoptera</taxon>
        <taxon>Apocrita</taxon>
        <taxon>Aculeata</taxon>
        <taxon>Vespoidea</taxon>
        <taxon>Vespidae</taxon>
        <taxon>Vespinae</taxon>
        <taxon>Vespula</taxon>
    </lineage>
</organism>
<feature type="compositionally biased region" description="Polar residues" evidence="1">
    <location>
        <begin position="144"/>
        <end position="161"/>
    </location>
</feature>
<evidence type="ECO:0000313" key="3">
    <source>
        <dbReference type="Proteomes" id="UP000617340"/>
    </source>
</evidence>
<accession>A0A834NPU7</accession>
<keyword evidence="3" id="KW-1185">Reference proteome</keyword>
<evidence type="ECO:0000313" key="2">
    <source>
        <dbReference type="EMBL" id="KAF7415254.1"/>
    </source>
</evidence>
<proteinExistence type="predicted"/>
<name>A0A834NPU7_VESGE</name>
<feature type="region of interest" description="Disordered" evidence="1">
    <location>
        <begin position="143"/>
        <end position="200"/>
    </location>
</feature>
<comment type="caution">
    <text evidence="2">The sequence shown here is derived from an EMBL/GenBank/DDBJ whole genome shotgun (WGS) entry which is preliminary data.</text>
</comment>
<protein>
    <submittedName>
        <fullName evidence="2">Uncharacterized protein</fullName>
    </submittedName>
</protein>
<reference evidence="2" key="1">
    <citation type="journal article" date="2020" name="G3 (Bethesda)">
        <title>High-Quality Assemblies for Three Invasive Social Wasps from the &lt;i&gt;Vespula&lt;/i&gt; Genus.</title>
        <authorList>
            <person name="Harrop T.W.R."/>
            <person name="Guhlin J."/>
            <person name="McLaughlin G.M."/>
            <person name="Permina E."/>
            <person name="Stockwell P."/>
            <person name="Gilligan J."/>
            <person name="Le Lec M.F."/>
            <person name="Gruber M.A.M."/>
            <person name="Quinn O."/>
            <person name="Lovegrove M."/>
            <person name="Duncan E.J."/>
            <person name="Remnant E.J."/>
            <person name="Van Eeckhoven J."/>
            <person name="Graham B."/>
            <person name="Knapp R.A."/>
            <person name="Langford K.W."/>
            <person name="Kronenberg Z."/>
            <person name="Press M.O."/>
            <person name="Eacker S.M."/>
            <person name="Wilson-Rankin E.E."/>
            <person name="Purcell J."/>
            <person name="Lester P.J."/>
            <person name="Dearden P.K."/>
        </authorList>
    </citation>
    <scope>NUCLEOTIDE SEQUENCE</scope>
    <source>
        <strain evidence="2">Linc-1</strain>
    </source>
</reference>
<dbReference type="AlphaFoldDB" id="A0A834NPU7"/>
<dbReference type="EMBL" id="JACSDZ010000002">
    <property type="protein sequence ID" value="KAF7415254.1"/>
    <property type="molecule type" value="Genomic_DNA"/>
</dbReference>
<feature type="compositionally biased region" description="Polar residues" evidence="1">
    <location>
        <begin position="189"/>
        <end position="200"/>
    </location>
</feature>
<sequence>MVKRHEIRTLRGLASNRDRLFHPKSGKEKERKLLVESFREVLARVSKKIKELPYGRPFFIEIDFRRRGRGREGRENNEPVDWIGTVPRAWKEPRLIAKLAEAATKESFAAPWLPGTQRKRFKNRAPKVEANYFISPYKWPSATGRGTTADQVSPNNASAVVTDQDGAERERGEPEGPLLGSYGIGKTYDSANEIQNATSQ</sequence>
<gene>
    <name evidence="2" type="ORF">HZH68_003743</name>
</gene>
<evidence type="ECO:0000256" key="1">
    <source>
        <dbReference type="SAM" id="MobiDB-lite"/>
    </source>
</evidence>